<reference evidence="1" key="1">
    <citation type="journal article" date="2014" name="Front. Microbiol.">
        <title>High frequency of phylogenetically diverse reductive dehalogenase-homologous genes in deep subseafloor sedimentary metagenomes.</title>
        <authorList>
            <person name="Kawai M."/>
            <person name="Futagami T."/>
            <person name="Toyoda A."/>
            <person name="Takaki Y."/>
            <person name="Nishi S."/>
            <person name="Hori S."/>
            <person name="Arai W."/>
            <person name="Tsubouchi T."/>
            <person name="Morono Y."/>
            <person name="Uchiyama I."/>
            <person name="Ito T."/>
            <person name="Fujiyama A."/>
            <person name="Inagaki F."/>
            <person name="Takami H."/>
        </authorList>
    </citation>
    <scope>NUCLEOTIDE SEQUENCE</scope>
    <source>
        <strain evidence="1">Expedition CK06-06</strain>
    </source>
</reference>
<dbReference type="AlphaFoldDB" id="X0ZBB8"/>
<sequence>MSKLDDQKKMLDIKEKEDRAVTFHNQLIVVRQTLFINAIKIGVIMKVIRDEKLYKIIIDDCVSFEAFCSFELPQIQIPVIKRYISAVDLLEKMGVEINVENKELDGYAVNKVLLLKNCRNPKEWLKPMAEMPFKDLQKEINEKELGIKPEDNEVVNYIKREKKKESECPFGDYKCGRKKDAEQS</sequence>
<comment type="caution">
    <text evidence="1">The sequence shown here is derived from an EMBL/GenBank/DDBJ whole genome shotgun (WGS) entry which is preliminary data.</text>
</comment>
<name>X0ZBB8_9ZZZZ</name>
<protein>
    <submittedName>
        <fullName evidence="1">Uncharacterized protein</fullName>
    </submittedName>
</protein>
<gene>
    <name evidence="1" type="ORF">S01H4_15052</name>
</gene>
<accession>X0ZBB8</accession>
<organism evidence="1">
    <name type="scientific">marine sediment metagenome</name>
    <dbReference type="NCBI Taxonomy" id="412755"/>
    <lineage>
        <taxon>unclassified sequences</taxon>
        <taxon>metagenomes</taxon>
        <taxon>ecological metagenomes</taxon>
    </lineage>
</organism>
<evidence type="ECO:0000313" key="1">
    <source>
        <dbReference type="EMBL" id="GAG66449.1"/>
    </source>
</evidence>
<dbReference type="EMBL" id="BART01006597">
    <property type="protein sequence ID" value="GAG66449.1"/>
    <property type="molecule type" value="Genomic_DNA"/>
</dbReference>
<proteinExistence type="predicted"/>